<dbReference type="AlphaFoldDB" id="A0A6F8T899"/>
<feature type="compositionally biased region" description="Polar residues" evidence="1">
    <location>
        <begin position="39"/>
        <end position="49"/>
    </location>
</feature>
<sequence>MTQLKRFHEAQQNKTSGYAQAKKEIAAGKKNQPLDLVHFSTTANTRLQH</sequence>
<dbReference type="KEGG" id="lant:TUM19329_32660"/>
<feature type="compositionally biased region" description="Basic and acidic residues" evidence="1">
    <location>
        <begin position="1"/>
        <end position="11"/>
    </location>
</feature>
<organism evidence="2 3">
    <name type="scientific">Legionella antarctica</name>
    <dbReference type="NCBI Taxonomy" id="2708020"/>
    <lineage>
        <taxon>Bacteria</taxon>
        <taxon>Pseudomonadati</taxon>
        <taxon>Pseudomonadota</taxon>
        <taxon>Gammaproteobacteria</taxon>
        <taxon>Legionellales</taxon>
        <taxon>Legionellaceae</taxon>
        <taxon>Legionella</taxon>
    </lineage>
</organism>
<proteinExistence type="predicted"/>
<keyword evidence="3" id="KW-1185">Reference proteome</keyword>
<evidence type="ECO:0000313" key="2">
    <source>
        <dbReference type="EMBL" id="BCA96905.1"/>
    </source>
</evidence>
<feature type="region of interest" description="Disordered" evidence="1">
    <location>
        <begin position="1"/>
        <end position="49"/>
    </location>
</feature>
<name>A0A6F8T899_9GAMM</name>
<dbReference type="RefSeq" id="WP_226905508.1">
    <property type="nucleotide sequence ID" value="NZ_AP022839.1"/>
</dbReference>
<protein>
    <submittedName>
        <fullName evidence="2">Uncharacterized protein</fullName>
    </submittedName>
</protein>
<dbReference type="Proteomes" id="UP000502894">
    <property type="component" value="Chromosome"/>
</dbReference>
<reference evidence="2" key="1">
    <citation type="journal article" date="2020" name="Microbiol. Resour. Announc.">
        <title>Complete Genome Sequence of Novel Psychrotolerant Legionella Strain TUM19329, Isolated from Antarctic Lake Sediment.</title>
        <authorList>
            <person name="Shimada S."/>
            <person name="Nakai R."/>
            <person name="Aoki K."/>
            <person name="Shimoeda N."/>
            <person name="Ohno G."/>
            <person name="Miyazaki Y."/>
            <person name="Kudoh S."/>
            <person name="Imura S."/>
            <person name="Watanabe K."/>
            <person name="Ishii Y."/>
            <person name="Tateda K."/>
        </authorList>
    </citation>
    <scope>NUCLEOTIDE SEQUENCE [LARGE SCALE GENOMIC DNA]</scope>
    <source>
        <strain evidence="2">TUM19329</strain>
    </source>
</reference>
<gene>
    <name evidence="2" type="ORF">TUM19329_32660</name>
</gene>
<dbReference type="EMBL" id="AP022839">
    <property type="protein sequence ID" value="BCA96905.1"/>
    <property type="molecule type" value="Genomic_DNA"/>
</dbReference>
<evidence type="ECO:0000256" key="1">
    <source>
        <dbReference type="SAM" id="MobiDB-lite"/>
    </source>
</evidence>
<evidence type="ECO:0000313" key="3">
    <source>
        <dbReference type="Proteomes" id="UP000502894"/>
    </source>
</evidence>
<accession>A0A6F8T899</accession>